<evidence type="ECO:0000313" key="10">
    <source>
        <dbReference type="Proteomes" id="UP001477443"/>
    </source>
</evidence>
<dbReference type="Proteomes" id="UP001477443">
    <property type="component" value="Chromosome"/>
</dbReference>
<feature type="domain" description="SpoVT-AbrB" evidence="8">
    <location>
        <begin position="77"/>
        <end position="120"/>
    </location>
</feature>
<dbReference type="SUPFAM" id="SSF89447">
    <property type="entry name" value="AbrB/MazE/MraZ-like"/>
    <property type="match status" value="1"/>
</dbReference>
<keyword evidence="4 7" id="KW-0805">Transcription regulation</keyword>
<evidence type="ECO:0000256" key="2">
    <source>
        <dbReference type="ARBA" id="ARBA00022490"/>
    </source>
</evidence>
<dbReference type="RefSeq" id="WP_338822327.1">
    <property type="nucleotide sequence ID" value="NZ_CP148067.1"/>
</dbReference>
<accession>A0ABZ2RP16</accession>
<evidence type="ECO:0000256" key="5">
    <source>
        <dbReference type="ARBA" id="ARBA00023125"/>
    </source>
</evidence>
<dbReference type="NCBIfam" id="TIGR00242">
    <property type="entry name" value="division/cell wall cluster transcriptional repressor MraZ"/>
    <property type="match status" value="1"/>
</dbReference>
<dbReference type="InterPro" id="IPR035644">
    <property type="entry name" value="MraZ_C"/>
</dbReference>
<comment type="similarity">
    <text evidence="7">Belongs to the MraZ family.</text>
</comment>
<evidence type="ECO:0000256" key="7">
    <source>
        <dbReference type="HAMAP-Rule" id="MF_01008"/>
    </source>
</evidence>
<dbReference type="InterPro" id="IPR003444">
    <property type="entry name" value="MraZ"/>
</dbReference>
<dbReference type="PANTHER" id="PTHR34701">
    <property type="entry name" value="TRANSCRIPTIONAL REGULATOR MRAZ"/>
    <property type="match status" value="1"/>
</dbReference>
<dbReference type="InterPro" id="IPR020603">
    <property type="entry name" value="MraZ_dom"/>
</dbReference>
<dbReference type="Gene3D" id="3.40.1550.20">
    <property type="entry name" value="Transcriptional regulator MraZ domain"/>
    <property type="match status" value="1"/>
</dbReference>
<protein>
    <recommendedName>
        <fullName evidence="1 7">Transcriptional regulator MraZ</fullName>
    </recommendedName>
</protein>
<sequence length="144" mass="16441">MEIYGTYNRNVDDKNRIMIPAKLRDSLGSKFFMTIGLSGAVELRSETAFKKFSSKLLNQSQFSKEARILQRAWLGNSLEIELDSQGRFIIPRLFLEKSAIQKEAILIGVGELIELWGAEKYEEYCQSIDEDILEKAAEKLASKE</sequence>
<keyword evidence="6 7" id="KW-0804">Transcription</keyword>
<comment type="subunit">
    <text evidence="7">Forms oligomers.</text>
</comment>
<evidence type="ECO:0000313" key="9">
    <source>
        <dbReference type="EMBL" id="WXL28783.1"/>
    </source>
</evidence>
<dbReference type="CDD" id="cd16320">
    <property type="entry name" value="MraZ_N"/>
    <property type="match status" value="1"/>
</dbReference>
<dbReference type="CDD" id="cd16321">
    <property type="entry name" value="MraZ_C"/>
    <property type="match status" value="1"/>
</dbReference>
<evidence type="ECO:0000256" key="3">
    <source>
        <dbReference type="ARBA" id="ARBA00022737"/>
    </source>
</evidence>
<dbReference type="InterPro" id="IPR035642">
    <property type="entry name" value="MraZ_N"/>
</dbReference>
<dbReference type="PROSITE" id="PS51740">
    <property type="entry name" value="SPOVT_ABRB"/>
    <property type="match status" value="2"/>
</dbReference>
<dbReference type="EMBL" id="CP148067">
    <property type="protein sequence ID" value="WXL28783.1"/>
    <property type="molecule type" value="Genomic_DNA"/>
</dbReference>
<proteinExistence type="inferred from homology"/>
<feature type="domain" description="SpoVT-AbrB" evidence="8">
    <location>
        <begin position="6"/>
        <end position="48"/>
    </location>
</feature>
<keyword evidence="5 7" id="KW-0238">DNA-binding</keyword>
<organism evidence="9 10">
    <name type="scientific">Mycoplasmopsis felifaucium</name>
    <dbReference type="NCBI Taxonomy" id="35768"/>
    <lineage>
        <taxon>Bacteria</taxon>
        <taxon>Bacillati</taxon>
        <taxon>Mycoplasmatota</taxon>
        <taxon>Mycoplasmoidales</taxon>
        <taxon>Metamycoplasmataceae</taxon>
        <taxon>Mycoplasmopsis</taxon>
    </lineage>
</organism>
<keyword evidence="10" id="KW-1185">Reference proteome</keyword>
<keyword evidence="3" id="KW-0677">Repeat</keyword>
<gene>
    <name evidence="7 9" type="primary">mraZ</name>
    <name evidence="9" type="ORF">WG617_01980</name>
</gene>
<dbReference type="HAMAP" id="MF_01008">
    <property type="entry name" value="MraZ"/>
    <property type="match status" value="1"/>
</dbReference>
<keyword evidence="2 7" id="KW-0963">Cytoplasm</keyword>
<evidence type="ECO:0000259" key="8">
    <source>
        <dbReference type="PROSITE" id="PS51740"/>
    </source>
</evidence>
<evidence type="ECO:0000256" key="4">
    <source>
        <dbReference type="ARBA" id="ARBA00023015"/>
    </source>
</evidence>
<dbReference type="InterPro" id="IPR007159">
    <property type="entry name" value="SpoVT-AbrB_dom"/>
</dbReference>
<name>A0ABZ2RP16_9BACT</name>
<dbReference type="Pfam" id="PF02381">
    <property type="entry name" value="MraZ"/>
    <property type="match status" value="2"/>
</dbReference>
<dbReference type="InterPro" id="IPR037914">
    <property type="entry name" value="SpoVT-AbrB_sf"/>
</dbReference>
<reference evidence="9" key="1">
    <citation type="submission" date="2024-03" db="EMBL/GenBank/DDBJ databases">
        <title>Complete genome sequence of Mycoplasma felifaucium Z921 isolated from the trachea of a cheetah.</title>
        <authorList>
            <person name="Spergser J."/>
        </authorList>
    </citation>
    <scope>NUCLEOTIDE SEQUENCE [LARGE SCALE GENOMIC DNA]</scope>
    <source>
        <strain evidence="9">Z921</strain>
    </source>
</reference>
<evidence type="ECO:0000256" key="6">
    <source>
        <dbReference type="ARBA" id="ARBA00023163"/>
    </source>
</evidence>
<dbReference type="InterPro" id="IPR038619">
    <property type="entry name" value="MraZ_sf"/>
</dbReference>
<comment type="subcellular location">
    <subcellularLocation>
        <location evidence="7">Cytoplasm</location>
        <location evidence="7">Nucleoid</location>
    </subcellularLocation>
</comment>
<dbReference type="PANTHER" id="PTHR34701:SF1">
    <property type="entry name" value="TRANSCRIPTIONAL REGULATOR MRAZ"/>
    <property type="match status" value="1"/>
</dbReference>
<evidence type="ECO:0000256" key="1">
    <source>
        <dbReference type="ARBA" id="ARBA00013860"/>
    </source>
</evidence>